<evidence type="ECO:0000313" key="2">
    <source>
        <dbReference type="Proteomes" id="UP000095280"/>
    </source>
</evidence>
<evidence type="ECO:0000256" key="1">
    <source>
        <dbReference type="SAM" id="MobiDB-lite"/>
    </source>
</evidence>
<feature type="compositionally biased region" description="Polar residues" evidence="1">
    <location>
        <begin position="196"/>
        <end position="207"/>
    </location>
</feature>
<feature type="region of interest" description="Disordered" evidence="1">
    <location>
        <begin position="184"/>
        <end position="207"/>
    </location>
</feature>
<evidence type="ECO:0000313" key="3">
    <source>
        <dbReference type="WBParaSite" id="maker-unitig_27427-snap-gene-0.1-mRNA-1"/>
    </source>
</evidence>
<dbReference type="Proteomes" id="UP000095280">
    <property type="component" value="Unplaced"/>
</dbReference>
<proteinExistence type="predicted"/>
<dbReference type="AlphaFoldDB" id="A0A1I8FB09"/>
<protein>
    <submittedName>
        <fullName evidence="3">BRCT domain-containing protein</fullName>
    </submittedName>
</protein>
<feature type="region of interest" description="Disordered" evidence="1">
    <location>
        <begin position="35"/>
        <end position="59"/>
    </location>
</feature>
<accession>A0A1I8FB09</accession>
<name>A0A1I8FB09_9PLAT</name>
<keyword evidence="2" id="KW-1185">Reference proteome</keyword>
<organism evidence="2 3">
    <name type="scientific">Macrostomum lignano</name>
    <dbReference type="NCBI Taxonomy" id="282301"/>
    <lineage>
        <taxon>Eukaryota</taxon>
        <taxon>Metazoa</taxon>
        <taxon>Spiralia</taxon>
        <taxon>Lophotrochozoa</taxon>
        <taxon>Platyhelminthes</taxon>
        <taxon>Rhabditophora</taxon>
        <taxon>Macrostomorpha</taxon>
        <taxon>Macrostomida</taxon>
        <taxon>Macrostomidae</taxon>
        <taxon>Macrostomum</taxon>
    </lineage>
</organism>
<sequence length="430" mass="46290">HQWKPHHELVVEFHAVNSLTLSSSVLCVNNLTNSTASGPRCPQARHVGAPSRGGQSRSGSALDVARWWPTPSADNGEDGTAARAVAVDRPSPAGIRRVGRHQKVRPLLSNFCDSRSLSKSAPSSASMALADSRLADHLAPAGPAKRRAPAFDDSGTFSARLLARLCCSRGPACSTVAKQACRLRRPSAANPRKPRSSTSNLTARGSASARTSLNRLLLKRLSLLSNSTPTPELGECYSVNSAEARLAAAQLRADGFERWQTQPVYDAKRRPLIKNLQQSGQQIRRSCPQPSRVVKPSVASSGEDDDGGDDSGTGSTHARDLVRHPEPYHVRILPAMCYLVWRPNMLRRNASSNGGQRAYLNALQPAPCPCSTSSLRWLPGSTLKCRCWTARGQGQRVQLTDRITDIDHTGGSVRRSGIPVRVFIAGSPGC</sequence>
<feature type="region of interest" description="Disordered" evidence="1">
    <location>
        <begin position="277"/>
        <end position="322"/>
    </location>
</feature>
<dbReference type="WBParaSite" id="maker-unitig_27427-snap-gene-0.1-mRNA-1">
    <property type="protein sequence ID" value="maker-unitig_27427-snap-gene-0.1-mRNA-1"/>
    <property type="gene ID" value="maker-unitig_27427-snap-gene-0.1"/>
</dbReference>
<reference evidence="3" key="1">
    <citation type="submission" date="2016-11" db="UniProtKB">
        <authorList>
            <consortium name="WormBaseParasite"/>
        </authorList>
    </citation>
    <scope>IDENTIFICATION</scope>
</reference>